<name>A0A8H3I5C6_9LECA</name>
<dbReference type="EMBL" id="CAJPDS010000016">
    <property type="protein sequence ID" value="CAF9915532.1"/>
    <property type="molecule type" value="Genomic_DNA"/>
</dbReference>
<gene>
    <name evidence="2" type="ORF">HETSPECPRED_002517</name>
</gene>
<evidence type="ECO:0000256" key="1">
    <source>
        <dbReference type="SAM" id="SignalP"/>
    </source>
</evidence>
<proteinExistence type="predicted"/>
<keyword evidence="3" id="KW-1185">Reference proteome</keyword>
<comment type="caution">
    <text evidence="2">The sequence shown here is derived from an EMBL/GenBank/DDBJ whole genome shotgun (WGS) entry which is preliminary data.</text>
</comment>
<feature type="chain" id="PRO_5034186656" evidence="1">
    <location>
        <begin position="19"/>
        <end position="137"/>
    </location>
</feature>
<accession>A0A8H3I5C6</accession>
<reference evidence="2" key="1">
    <citation type="submission" date="2021-03" db="EMBL/GenBank/DDBJ databases">
        <authorList>
            <person name="Tagirdzhanova G."/>
        </authorList>
    </citation>
    <scope>NUCLEOTIDE SEQUENCE</scope>
</reference>
<dbReference type="OrthoDB" id="5429515at2759"/>
<evidence type="ECO:0000313" key="2">
    <source>
        <dbReference type="EMBL" id="CAF9915532.1"/>
    </source>
</evidence>
<keyword evidence="1" id="KW-0732">Signal</keyword>
<evidence type="ECO:0000313" key="3">
    <source>
        <dbReference type="Proteomes" id="UP000664521"/>
    </source>
</evidence>
<protein>
    <submittedName>
        <fullName evidence="2">Uncharacterized protein</fullName>
    </submittedName>
</protein>
<dbReference type="AlphaFoldDB" id="A0A8H3I5C6"/>
<feature type="signal peptide" evidence="1">
    <location>
        <begin position="1"/>
        <end position="18"/>
    </location>
</feature>
<dbReference type="Proteomes" id="UP000664521">
    <property type="component" value="Unassembled WGS sequence"/>
</dbReference>
<organism evidence="2 3">
    <name type="scientific">Heterodermia speciosa</name>
    <dbReference type="NCBI Taxonomy" id="116794"/>
    <lineage>
        <taxon>Eukaryota</taxon>
        <taxon>Fungi</taxon>
        <taxon>Dikarya</taxon>
        <taxon>Ascomycota</taxon>
        <taxon>Pezizomycotina</taxon>
        <taxon>Lecanoromycetes</taxon>
        <taxon>OSLEUM clade</taxon>
        <taxon>Lecanoromycetidae</taxon>
        <taxon>Caliciales</taxon>
        <taxon>Physciaceae</taxon>
        <taxon>Heterodermia</taxon>
    </lineage>
</organism>
<sequence length="137" mass="14266">MKPSTLIHLASTILFSSAAPLVTNQATTTNTTNSLTTDSGLSPQYVCTFQAFSGNQCDGAAGGVITLQGGVSQCVGTTNRHSYRLSAGCPAGTTYLYEASKCSTGSAYSTQYHNPGQQCYNVNIGTAWNSAQFAQVC</sequence>